<dbReference type="InterPro" id="IPR008927">
    <property type="entry name" value="6-PGluconate_DH-like_C_sf"/>
</dbReference>
<dbReference type="InterPro" id="IPR013328">
    <property type="entry name" value="6PGD_dom2"/>
</dbReference>
<sequence>MPTFTPEKFGFIGMGNMGLPMARNLAAYLETESLAPLHVYNRTTSKLPAESAQFKHVQSAKELAKTCDVIVTSLAHDEAAKSVYKELFEGAKEKKDGRGIIFIDTSTLYPLTCGELERTAQSIPGAVYLCSPVFGPPPMAKDAKLVFVLSGDTFAKKKVVKFLSPSMGRRVIDVGNNVERAAAFKLCGNGMIASIIELLAEAMTLADRTGVGSDLLFEFVKEFLPAPSFIGYGGKILNNTFEGETGFTVKGGLKDVTHVRNLAQSVGATMPALDAAHRHLVTSLANGGGDLDWSSLVAGPRLAAGLQPFTGRKEHARDTGFGAKTDEPSKNELEPESVGGIKTVQNF</sequence>
<gene>
    <name evidence="8" type="ORF">RHTO0S_30e00738g</name>
</gene>
<keyword evidence="3" id="KW-0520">NAD</keyword>
<dbReference type="Pfam" id="PF14833">
    <property type="entry name" value="NAD_binding_11"/>
    <property type="match status" value="1"/>
</dbReference>
<dbReference type="InterPro" id="IPR051265">
    <property type="entry name" value="HIBADH-related_NP60_sf"/>
</dbReference>
<evidence type="ECO:0000256" key="2">
    <source>
        <dbReference type="ARBA" id="ARBA00023002"/>
    </source>
</evidence>
<dbReference type="SUPFAM" id="SSF48179">
    <property type="entry name" value="6-phosphogluconate dehydrogenase C-terminal domain-like"/>
    <property type="match status" value="1"/>
</dbReference>
<dbReference type="PIRSF" id="PIRSF000103">
    <property type="entry name" value="HIBADH"/>
    <property type="match status" value="1"/>
</dbReference>
<reference evidence="8" key="1">
    <citation type="journal article" date="2014" name="Genome Announc.">
        <title>Draft genome sequence of Rhodosporidium toruloides CECT1137, an oleaginous yeast of biotechnological interest.</title>
        <authorList>
            <person name="Morin N."/>
            <person name="Calcas X."/>
            <person name="Devillers H."/>
            <person name="Durrens P."/>
            <person name="Sherman D.J."/>
            <person name="Nicaud J.-M."/>
            <person name="Neuveglise C."/>
        </authorList>
    </citation>
    <scope>NUCLEOTIDE SEQUENCE</scope>
    <source>
        <strain evidence="8">CECT1137</strain>
    </source>
</reference>
<dbReference type="PANTHER" id="PTHR43580:SF8">
    <property type="entry name" value="6-PHOSPHOGLUCONATE DEHYDROGENASE NADP-BINDING DOMAIN-CONTAINING PROTEIN-RELATED"/>
    <property type="match status" value="1"/>
</dbReference>
<dbReference type="OrthoDB" id="435038at2759"/>
<feature type="active site" evidence="4">
    <location>
        <position position="185"/>
    </location>
</feature>
<dbReference type="GO" id="GO:0050661">
    <property type="term" value="F:NADP binding"/>
    <property type="evidence" value="ECO:0007669"/>
    <property type="project" value="InterPro"/>
</dbReference>
<feature type="region of interest" description="Disordered" evidence="5">
    <location>
        <begin position="313"/>
        <end position="347"/>
    </location>
</feature>
<dbReference type="InterPro" id="IPR036291">
    <property type="entry name" value="NAD(P)-bd_dom_sf"/>
</dbReference>
<dbReference type="InterPro" id="IPR029154">
    <property type="entry name" value="HIBADH-like_NADP-bd"/>
</dbReference>
<evidence type="ECO:0000256" key="1">
    <source>
        <dbReference type="ARBA" id="ARBA00007598"/>
    </source>
</evidence>
<feature type="compositionally biased region" description="Basic and acidic residues" evidence="5">
    <location>
        <begin position="313"/>
        <end position="333"/>
    </location>
</feature>
<dbReference type="PANTHER" id="PTHR43580">
    <property type="entry name" value="OXIDOREDUCTASE GLYR1-RELATED"/>
    <property type="match status" value="1"/>
</dbReference>
<proteinExistence type="inferred from homology"/>
<accession>A0A061BRM7</accession>
<evidence type="ECO:0000259" key="7">
    <source>
        <dbReference type="Pfam" id="PF14833"/>
    </source>
</evidence>
<dbReference type="SUPFAM" id="SSF51735">
    <property type="entry name" value="NAD(P)-binding Rossmann-fold domains"/>
    <property type="match status" value="1"/>
</dbReference>
<keyword evidence="2" id="KW-0560">Oxidoreductase</keyword>
<evidence type="ECO:0000259" key="6">
    <source>
        <dbReference type="Pfam" id="PF03446"/>
    </source>
</evidence>
<dbReference type="InterPro" id="IPR006115">
    <property type="entry name" value="6PGDH_NADP-bd"/>
</dbReference>
<feature type="domain" description="3-hydroxyisobutyrate dehydrogenase-like NAD-binding" evidence="7">
    <location>
        <begin position="182"/>
        <end position="297"/>
    </location>
</feature>
<dbReference type="GO" id="GO:0051287">
    <property type="term" value="F:NAD binding"/>
    <property type="evidence" value="ECO:0007669"/>
    <property type="project" value="InterPro"/>
</dbReference>
<comment type="similarity">
    <text evidence="1">Belongs to the HIBADH-related family. NP60 subfamily.</text>
</comment>
<dbReference type="Gene3D" id="3.40.50.720">
    <property type="entry name" value="NAD(P)-binding Rossmann-like Domain"/>
    <property type="match status" value="1"/>
</dbReference>
<evidence type="ECO:0000313" key="8">
    <source>
        <dbReference type="EMBL" id="CDR49710.1"/>
    </source>
</evidence>
<name>A0A061BRM7_RHOTO</name>
<dbReference type="Gene3D" id="1.10.1040.10">
    <property type="entry name" value="N-(1-d-carboxylethyl)-l-norvaline Dehydrogenase, domain 2"/>
    <property type="match status" value="1"/>
</dbReference>
<organism evidence="8">
    <name type="scientific">Rhodotorula toruloides</name>
    <name type="common">Yeast</name>
    <name type="synonym">Rhodosporidium toruloides</name>
    <dbReference type="NCBI Taxonomy" id="5286"/>
    <lineage>
        <taxon>Eukaryota</taxon>
        <taxon>Fungi</taxon>
        <taxon>Dikarya</taxon>
        <taxon>Basidiomycota</taxon>
        <taxon>Pucciniomycotina</taxon>
        <taxon>Microbotryomycetes</taxon>
        <taxon>Sporidiobolales</taxon>
        <taxon>Sporidiobolaceae</taxon>
        <taxon>Rhodotorula</taxon>
    </lineage>
</organism>
<dbReference type="EMBL" id="LK052965">
    <property type="protein sequence ID" value="CDR49710.1"/>
    <property type="molecule type" value="Genomic_DNA"/>
</dbReference>
<dbReference type="AlphaFoldDB" id="A0A061BRM7"/>
<dbReference type="GO" id="GO:0016491">
    <property type="term" value="F:oxidoreductase activity"/>
    <property type="evidence" value="ECO:0007669"/>
    <property type="project" value="UniProtKB-KW"/>
</dbReference>
<evidence type="ECO:0000256" key="4">
    <source>
        <dbReference type="PIRSR" id="PIRSR000103-1"/>
    </source>
</evidence>
<protein>
    <submittedName>
        <fullName evidence="8">RHTO0S30e00738g1_1</fullName>
    </submittedName>
</protein>
<feature type="domain" description="6-phosphogluconate dehydrogenase NADP-binding" evidence="6">
    <location>
        <begin position="8"/>
        <end position="172"/>
    </location>
</feature>
<dbReference type="Pfam" id="PF03446">
    <property type="entry name" value="NAD_binding_2"/>
    <property type="match status" value="1"/>
</dbReference>
<evidence type="ECO:0000256" key="3">
    <source>
        <dbReference type="ARBA" id="ARBA00023027"/>
    </source>
</evidence>
<evidence type="ECO:0000256" key="5">
    <source>
        <dbReference type="SAM" id="MobiDB-lite"/>
    </source>
</evidence>
<dbReference type="InterPro" id="IPR015815">
    <property type="entry name" value="HIBADH-related"/>
</dbReference>